<dbReference type="OrthoDB" id="542013at2759"/>
<name>A0A7D8UQH4_9HELO</name>
<evidence type="ECO:0000313" key="2">
    <source>
        <dbReference type="Proteomes" id="UP000481288"/>
    </source>
</evidence>
<proteinExistence type="predicted"/>
<dbReference type="Gene3D" id="3.40.50.720">
    <property type="entry name" value="NAD(P)-binding Rossmann-like Domain"/>
    <property type="match status" value="1"/>
</dbReference>
<organism evidence="1 2">
    <name type="scientific">Lachnellula cervina</name>
    <dbReference type="NCBI Taxonomy" id="1316786"/>
    <lineage>
        <taxon>Eukaryota</taxon>
        <taxon>Fungi</taxon>
        <taxon>Dikarya</taxon>
        <taxon>Ascomycota</taxon>
        <taxon>Pezizomycotina</taxon>
        <taxon>Leotiomycetes</taxon>
        <taxon>Helotiales</taxon>
        <taxon>Lachnaceae</taxon>
        <taxon>Lachnellula</taxon>
    </lineage>
</organism>
<keyword evidence="2" id="KW-1185">Reference proteome</keyword>
<comment type="caution">
    <text evidence="1">The sequence shown here is derived from an EMBL/GenBank/DDBJ whole genome shotgun (WGS) entry which is preliminary data.</text>
</comment>
<sequence length="102" mass="10949">MDADWNTIEDDPLVGIEREDLPVPKTVVVNLVDPGLCKTELSKDAPPPLRQHILELQAKGGRTAEVGSRTLLHGAVAGKESHGALLQSCEISEWPSSDLDNG</sequence>
<dbReference type="AlphaFoldDB" id="A0A7D8UQH4"/>
<evidence type="ECO:0000313" key="1">
    <source>
        <dbReference type="EMBL" id="TVY55233.1"/>
    </source>
</evidence>
<dbReference type="EMBL" id="QGMG01000261">
    <property type="protein sequence ID" value="TVY55233.1"/>
    <property type="molecule type" value="Genomic_DNA"/>
</dbReference>
<reference evidence="1 2" key="1">
    <citation type="submission" date="2018-05" db="EMBL/GenBank/DDBJ databases">
        <title>Whole genome sequencing for identification of molecular markers to develop diagnostic detection tools for the regulated plant pathogen Lachnellula willkommii.</title>
        <authorList>
            <person name="Giroux E."/>
            <person name="Bilodeau G."/>
        </authorList>
    </citation>
    <scope>NUCLEOTIDE SEQUENCE [LARGE SCALE GENOMIC DNA]</scope>
    <source>
        <strain evidence="1 2">CBS 625.97</strain>
    </source>
</reference>
<dbReference type="Proteomes" id="UP000481288">
    <property type="component" value="Unassembled WGS sequence"/>
</dbReference>
<accession>A0A7D8UQH4</accession>
<protein>
    <submittedName>
        <fullName evidence="1">Uncharacterized protein</fullName>
    </submittedName>
</protein>
<gene>
    <name evidence="1" type="ORF">LCER1_G005363</name>
</gene>